<dbReference type="HOGENOM" id="CLU_1309415_0_0_6"/>
<evidence type="ECO:0000313" key="3">
    <source>
        <dbReference type="Proteomes" id="UP000002168"/>
    </source>
</evidence>
<protein>
    <submittedName>
        <fullName evidence="2">Uncharacterized protein</fullName>
    </submittedName>
</protein>
<dbReference type="eggNOG" id="ENOG50345G7">
    <property type="taxonomic scope" value="Bacteria"/>
</dbReference>
<evidence type="ECO:0000313" key="2">
    <source>
        <dbReference type="EMBL" id="ACA88345.1"/>
    </source>
</evidence>
<dbReference type="RefSeq" id="WP_012326674.1">
    <property type="nucleotide sequence ID" value="NC_010506.1"/>
</dbReference>
<dbReference type="AlphaFoldDB" id="B1KH33"/>
<keyword evidence="1" id="KW-0732">Signal</keyword>
<evidence type="ECO:0000256" key="1">
    <source>
        <dbReference type="SAM" id="SignalP"/>
    </source>
</evidence>
<accession>B1KH33</accession>
<dbReference type="EMBL" id="CP000961">
    <property type="protein sequence ID" value="ACA88345.1"/>
    <property type="molecule type" value="Genomic_DNA"/>
</dbReference>
<sequence precursor="true">MKSTTLLRPLKLCAILSMIFVTSSAVANGYVTQPYSDMCDSTYAINPDSFDRKSKDENQFIFSDRYCITEMVARRAVDISTLPTLKTVRGIAKRYNKVYSTLENTDEKITFVDLFLHRASQQHHISLDHIRSSEESIQLIISSASVSQKSVSGYNLSLFQDDNIDSEISNAYSKHLSNISDITSSSDVIDMVNYVLEASSKKSLEVQTHQ</sequence>
<reference evidence="2 3" key="1">
    <citation type="submission" date="2008-02" db="EMBL/GenBank/DDBJ databases">
        <title>Complete sequence of Shewanella woodyi ATCC 51908.</title>
        <authorList>
            <consortium name="US DOE Joint Genome Institute"/>
            <person name="Copeland A."/>
            <person name="Lucas S."/>
            <person name="Lapidus A."/>
            <person name="Glavina del Rio T."/>
            <person name="Dalin E."/>
            <person name="Tice H."/>
            <person name="Bruce D."/>
            <person name="Goodwin L."/>
            <person name="Pitluck S."/>
            <person name="Sims D."/>
            <person name="Brettin T."/>
            <person name="Detter J.C."/>
            <person name="Han C."/>
            <person name="Kuske C.R."/>
            <person name="Schmutz J."/>
            <person name="Larimer F."/>
            <person name="Land M."/>
            <person name="Hauser L."/>
            <person name="Kyrpides N."/>
            <person name="Lykidis A."/>
            <person name="Zhao J.-S."/>
            <person name="Richardson P."/>
        </authorList>
    </citation>
    <scope>NUCLEOTIDE SEQUENCE [LARGE SCALE GENOMIC DNA]</scope>
    <source>
        <strain evidence="3">ATCC 51908 / MS32</strain>
    </source>
</reference>
<keyword evidence="3" id="KW-1185">Reference proteome</keyword>
<dbReference type="Proteomes" id="UP000002168">
    <property type="component" value="Chromosome"/>
</dbReference>
<proteinExistence type="predicted"/>
<organism evidence="2 3">
    <name type="scientific">Shewanella woodyi (strain ATCC 51908 / MS32)</name>
    <dbReference type="NCBI Taxonomy" id="392500"/>
    <lineage>
        <taxon>Bacteria</taxon>
        <taxon>Pseudomonadati</taxon>
        <taxon>Pseudomonadota</taxon>
        <taxon>Gammaproteobacteria</taxon>
        <taxon>Alteromonadales</taxon>
        <taxon>Shewanellaceae</taxon>
        <taxon>Shewanella</taxon>
    </lineage>
</organism>
<dbReference type="KEGG" id="swd:Swoo_4089"/>
<gene>
    <name evidence="2" type="ordered locus">Swoo_4089</name>
</gene>
<name>B1KH33_SHEWM</name>
<feature type="signal peptide" evidence="1">
    <location>
        <begin position="1"/>
        <end position="27"/>
    </location>
</feature>
<feature type="chain" id="PRO_5002767348" evidence="1">
    <location>
        <begin position="28"/>
        <end position="210"/>
    </location>
</feature>